<reference evidence="2" key="1">
    <citation type="submission" date="2015-08" db="EMBL/GenBank/DDBJ databases">
        <authorList>
            <person name="Babu N.S."/>
            <person name="Beckwith C.J."/>
            <person name="Beseler K.G."/>
            <person name="Brison A."/>
            <person name="Carone J.V."/>
            <person name="Caskin T.P."/>
            <person name="Diamond M."/>
            <person name="Durham M.E."/>
            <person name="Foxe J.M."/>
            <person name="Go M."/>
            <person name="Henderson B.A."/>
            <person name="Jones I.B."/>
            <person name="McGettigan J.A."/>
            <person name="Micheletti S.J."/>
            <person name="Nasrallah M.E."/>
            <person name="Ortiz D."/>
            <person name="Piller C.R."/>
            <person name="Privatt S.R."/>
            <person name="Schneider S.L."/>
            <person name="Sharp S."/>
            <person name="Smith T.C."/>
            <person name="Stanton J.D."/>
            <person name="Ullery H.E."/>
            <person name="Wilson R.J."/>
            <person name="Serrano M.G."/>
            <person name="Buck G."/>
            <person name="Lee V."/>
            <person name="Wang Y."/>
            <person name="Carvalho R."/>
            <person name="Voegtly L."/>
            <person name="Shi R."/>
            <person name="Duckworth R."/>
            <person name="Johnson A."/>
            <person name="Loviza R."/>
            <person name="Walstead R."/>
            <person name="Shah Z."/>
            <person name="Kiflezghi M."/>
            <person name="Wade K."/>
            <person name="Ball S.L."/>
            <person name="Bradley K.W."/>
            <person name="Asai D.J."/>
            <person name="Bowman C.A."/>
            <person name="Russell D.A."/>
            <person name="Pope W.H."/>
            <person name="Jacobs-Sera D."/>
            <person name="Hendrix R.W."/>
            <person name="Hatfull G.F."/>
        </authorList>
    </citation>
    <scope>NUCLEOTIDE SEQUENCE</scope>
</reference>
<proteinExistence type="predicted"/>
<evidence type="ECO:0000313" key="2">
    <source>
        <dbReference type="EMBL" id="CUR60110.1"/>
    </source>
</evidence>
<organism evidence="2">
    <name type="scientific">metagenome</name>
    <dbReference type="NCBI Taxonomy" id="256318"/>
    <lineage>
        <taxon>unclassified sequences</taxon>
        <taxon>metagenomes</taxon>
    </lineage>
</organism>
<protein>
    <submittedName>
        <fullName evidence="2">Uncharacterized protein</fullName>
    </submittedName>
</protein>
<sequence>MRLPGTTGRSVASPSVATFVGVFRVAWSARSGRLRGSGEGLPLRRFVPDTAVVRAEPGEDSPERDRRRERIYPMSVD</sequence>
<dbReference type="AlphaFoldDB" id="A0A2P2CDQ2"/>
<feature type="compositionally biased region" description="Basic and acidic residues" evidence="1">
    <location>
        <begin position="61"/>
        <end position="71"/>
    </location>
</feature>
<dbReference type="EMBL" id="CZKA01000067">
    <property type="protein sequence ID" value="CUR60110.1"/>
    <property type="molecule type" value="Genomic_DNA"/>
</dbReference>
<feature type="region of interest" description="Disordered" evidence="1">
    <location>
        <begin position="52"/>
        <end position="77"/>
    </location>
</feature>
<evidence type="ECO:0000256" key="1">
    <source>
        <dbReference type="SAM" id="MobiDB-lite"/>
    </source>
</evidence>
<name>A0A2P2CDQ2_9ZZZZ</name>
<gene>
    <name evidence="2" type="ORF">NOCA270084</name>
</gene>
<accession>A0A2P2CDQ2</accession>